<organism evidence="7 8">
    <name type="scientific">Dendrobium nobile</name>
    <name type="common">Orchid</name>
    <dbReference type="NCBI Taxonomy" id="94219"/>
    <lineage>
        <taxon>Eukaryota</taxon>
        <taxon>Viridiplantae</taxon>
        <taxon>Streptophyta</taxon>
        <taxon>Embryophyta</taxon>
        <taxon>Tracheophyta</taxon>
        <taxon>Spermatophyta</taxon>
        <taxon>Magnoliopsida</taxon>
        <taxon>Liliopsida</taxon>
        <taxon>Asparagales</taxon>
        <taxon>Orchidaceae</taxon>
        <taxon>Epidendroideae</taxon>
        <taxon>Malaxideae</taxon>
        <taxon>Dendrobiinae</taxon>
        <taxon>Dendrobium</taxon>
    </lineage>
</organism>
<evidence type="ECO:0000256" key="1">
    <source>
        <dbReference type="ARBA" id="ARBA00004123"/>
    </source>
</evidence>
<keyword evidence="5" id="KW-0539">Nucleus</keyword>
<dbReference type="AlphaFoldDB" id="A0A8T3AKC3"/>
<evidence type="ECO:0000256" key="3">
    <source>
        <dbReference type="ARBA" id="ARBA00023125"/>
    </source>
</evidence>
<keyword evidence="2" id="KW-0805">Transcription regulation</keyword>
<dbReference type="PANTHER" id="PTHR31744:SF233">
    <property type="entry name" value="NAC DOMAIN-CONTAINING PROTEIN 72-LIKE"/>
    <property type="match status" value="1"/>
</dbReference>
<protein>
    <recommendedName>
        <fullName evidence="6">NAC domain-containing protein</fullName>
    </recommendedName>
</protein>
<comment type="subcellular location">
    <subcellularLocation>
        <location evidence="1">Nucleus</location>
    </subcellularLocation>
</comment>
<dbReference type="InterPro" id="IPR003441">
    <property type="entry name" value="NAC-dom"/>
</dbReference>
<evidence type="ECO:0000256" key="2">
    <source>
        <dbReference type="ARBA" id="ARBA00023015"/>
    </source>
</evidence>
<dbReference type="PROSITE" id="PS51005">
    <property type="entry name" value="NAC"/>
    <property type="match status" value="1"/>
</dbReference>
<dbReference type="SUPFAM" id="SSF101941">
    <property type="entry name" value="NAC domain"/>
    <property type="match status" value="1"/>
</dbReference>
<feature type="domain" description="NAC" evidence="6">
    <location>
        <begin position="11"/>
        <end position="168"/>
    </location>
</feature>
<keyword evidence="4" id="KW-0804">Transcription</keyword>
<gene>
    <name evidence="7" type="ORF">KFK09_023041</name>
</gene>
<dbReference type="GO" id="GO:0005634">
    <property type="term" value="C:nucleus"/>
    <property type="evidence" value="ECO:0007669"/>
    <property type="project" value="UniProtKB-SubCell"/>
</dbReference>
<sequence>MEGDGMLGSHFPPGFRFHPTDQELINQYLKRKVSASLPPQWRIIADIDLYKYNPWELPEKAVFGKGEWFFFSPRDRKYPNGVRPNRATSAGYWKATGTDKPIMSVGGVQCIGVKKALVFYKGKPPKGIKTDWVMQEYRLIDSTASSQTQRQLGSMRLDDWVLCRVRQKGAFELLETTSLVNTQVHEEKEVVEKERRSSEGEWSEHLSYFAESVPEDGENSGEDSTGIMWNSSGYSGQDGYSVEQEKQQPLQLAAAAAIYPYKRKQSHSFLDDFLLLQPSKRLQCTSDARLSPAESVYDNGIFSQHLKKGQNNCLALIDERLLRAKTGHRESISFVSVNSKRKVVLFTKTNRMILFVRFPHLNNTCAKFNIFCSRFVRDEVGSSGTIGTGCAENQFWLYDSSGRNLDRLDENSPEDLSPGTMMKISSGRGFSRAHIVRDEVRSSRTI</sequence>
<dbReference type="GO" id="GO:0006355">
    <property type="term" value="P:regulation of DNA-templated transcription"/>
    <property type="evidence" value="ECO:0007669"/>
    <property type="project" value="InterPro"/>
</dbReference>
<evidence type="ECO:0000256" key="4">
    <source>
        <dbReference type="ARBA" id="ARBA00023163"/>
    </source>
</evidence>
<dbReference type="Pfam" id="PF02365">
    <property type="entry name" value="NAM"/>
    <property type="match status" value="1"/>
</dbReference>
<evidence type="ECO:0000313" key="7">
    <source>
        <dbReference type="EMBL" id="KAI0496717.1"/>
    </source>
</evidence>
<proteinExistence type="predicted"/>
<dbReference type="OrthoDB" id="10307601at2759"/>
<dbReference type="SMR" id="A0A8T3AKC3"/>
<dbReference type="Gene3D" id="2.170.150.80">
    <property type="entry name" value="NAC domain"/>
    <property type="match status" value="1"/>
</dbReference>
<evidence type="ECO:0000256" key="5">
    <source>
        <dbReference type="ARBA" id="ARBA00023242"/>
    </source>
</evidence>
<dbReference type="PANTHER" id="PTHR31744">
    <property type="entry name" value="PROTEIN CUP-SHAPED COTYLEDON 2-RELATED"/>
    <property type="match status" value="1"/>
</dbReference>
<dbReference type="InterPro" id="IPR036093">
    <property type="entry name" value="NAC_dom_sf"/>
</dbReference>
<keyword evidence="8" id="KW-1185">Reference proteome</keyword>
<comment type="caution">
    <text evidence="7">The sequence shown here is derived from an EMBL/GenBank/DDBJ whole genome shotgun (WGS) entry which is preliminary data.</text>
</comment>
<reference evidence="7" key="1">
    <citation type="journal article" date="2022" name="Front. Genet.">
        <title>Chromosome-Scale Assembly of the Dendrobium nobile Genome Provides Insights Into the Molecular Mechanism of the Biosynthesis of the Medicinal Active Ingredient of Dendrobium.</title>
        <authorList>
            <person name="Xu Q."/>
            <person name="Niu S.-C."/>
            <person name="Li K.-L."/>
            <person name="Zheng P.-J."/>
            <person name="Zhang X.-J."/>
            <person name="Jia Y."/>
            <person name="Liu Y."/>
            <person name="Niu Y.-X."/>
            <person name="Yu L.-H."/>
            <person name="Chen D.-F."/>
            <person name="Zhang G.-Q."/>
        </authorList>
    </citation>
    <scope>NUCLEOTIDE SEQUENCE</scope>
    <source>
        <tissue evidence="7">Leaf</tissue>
    </source>
</reference>
<dbReference type="EMBL" id="JAGYWB010000016">
    <property type="protein sequence ID" value="KAI0496717.1"/>
    <property type="molecule type" value="Genomic_DNA"/>
</dbReference>
<keyword evidence="3" id="KW-0238">DNA-binding</keyword>
<evidence type="ECO:0000313" key="8">
    <source>
        <dbReference type="Proteomes" id="UP000829196"/>
    </source>
</evidence>
<evidence type="ECO:0000259" key="6">
    <source>
        <dbReference type="PROSITE" id="PS51005"/>
    </source>
</evidence>
<name>A0A8T3AKC3_DENNO</name>
<dbReference type="GO" id="GO:0003677">
    <property type="term" value="F:DNA binding"/>
    <property type="evidence" value="ECO:0007669"/>
    <property type="project" value="UniProtKB-KW"/>
</dbReference>
<accession>A0A8T3AKC3</accession>
<dbReference type="Proteomes" id="UP000829196">
    <property type="component" value="Unassembled WGS sequence"/>
</dbReference>